<evidence type="ECO:0000256" key="6">
    <source>
        <dbReference type="ARBA" id="ARBA00022989"/>
    </source>
</evidence>
<keyword evidence="3" id="KW-0813">Transport</keyword>
<accession>A0ABN3H364</accession>
<evidence type="ECO:0000256" key="7">
    <source>
        <dbReference type="ARBA" id="ARBA00023065"/>
    </source>
</evidence>
<dbReference type="RefSeq" id="WP_346074761.1">
    <property type="nucleotide sequence ID" value="NZ_BAAARB010000002.1"/>
</dbReference>
<keyword evidence="8 9" id="KW-0472">Membrane</keyword>
<feature type="domain" description="Cation/H+ exchanger transmembrane" evidence="10">
    <location>
        <begin position="20"/>
        <end position="378"/>
    </location>
</feature>
<feature type="transmembrane region" description="Helical" evidence="9">
    <location>
        <begin position="172"/>
        <end position="193"/>
    </location>
</feature>
<feature type="transmembrane region" description="Helical" evidence="9">
    <location>
        <begin position="331"/>
        <end position="350"/>
    </location>
</feature>
<organism evidence="11 12">
    <name type="scientific">Gordonia cholesterolivorans</name>
    <dbReference type="NCBI Taxonomy" id="559625"/>
    <lineage>
        <taxon>Bacteria</taxon>
        <taxon>Bacillati</taxon>
        <taxon>Actinomycetota</taxon>
        <taxon>Actinomycetes</taxon>
        <taxon>Mycobacteriales</taxon>
        <taxon>Gordoniaceae</taxon>
        <taxon>Gordonia</taxon>
    </lineage>
</organism>
<keyword evidence="4" id="KW-0050">Antiport</keyword>
<keyword evidence="6 9" id="KW-1133">Transmembrane helix</keyword>
<dbReference type="Proteomes" id="UP001501170">
    <property type="component" value="Unassembled WGS sequence"/>
</dbReference>
<dbReference type="PANTHER" id="PTHR43562:SF1">
    <property type="entry name" value="NA(+)_H(+) ANTIPORTER YJBQ-RELATED"/>
    <property type="match status" value="1"/>
</dbReference>
<dbReference type="Gene3D" id="1.20.1530.20">
    <property type="match status" value="1"/>
</dbReference>
<feature type="transmembrane region" description="Helical" evidence="9">
    <location>
        <begin position="90"/>
        <end position="108"/>
    </location>
</feature>
<feature type="transmembrane region" description="Helical" evidence="9">
    <location>
        <begin position="57"/>
        <end position="78"/>
    </location>
</feature>
<feature type="transmembrane region" description="Helical" evidence="9">
    <location>
        <begin position="237"/>
        <end position="255"/>
    </location>
</feature>
<evidence type="ECO:0000313" key="12">
    <source>
        <dbReference type="Proteomes" id="UP001501170"/>
    </source>
</evidence>
<evidence type="ECO:0000256" key="3">
    <source>
        <dbReference type="ARBA" id="ARBA00022448"/>
    </source>
</evidence>
<comment type="subcellular location">
    <subcellularLocation>
        <location evidence="1">Membrane</location>
        <topology evidence="1">Multi-pass membrane protein</topology>
    </subcellularLocation>
</comment>
<evidence type="ECO:0000256" key="5">
    <source>
        <dbReference type="ARBA" id="ARBA00022692"/>
    </source>
</evidence>
<proteinExistence type="inferred from homology"/>
<dbReference type="PANTHER" id="PTHR43562">
    <property type="entry name" value="NAPA-TYPE SODIUM/HYDROGEN ANTIPORTER"/>
    <property type="match status" value="1"/>
</dbReference>
<feature type="transmembrane region" description="Helical" evidence="9">
    <location>
        <begin position="362"/>
        <end position="383"/>
    </location>
</feature>
<feature type="transmembrane region" description="Helical" evidence="9">
    <location>
        <begin position="297"/>
        <end position="319"/>
    </location>
</feature>
<reference evidence="11 12" key="1">
    <citation type="journal article" date="2019" name="Int. J. Syst. Evol. Microbiol.">
        <title>The Global Catalogue of Microorganisms (GCM) 10K type strain sequencing project: providing services to taxonomists for standard genome sequencing and annotation.</title>
        <authorList>
            <consortium name="The Broad Institute Genomics Platform"/>
            <consortium name="The Broad Institute Genome Sequencing Center for Infectious Disease"/>
            <person name="Wu L."/>
            <person name="Ma J."/>
        </authorList>
    </citation>
    <scope>NUCLEOTIDE SEQUENCE [LARGE SCALE GENOMIC DNA]</scope>
    <source>
        <strain evidence="11 12">JCM 16227</strain>
    </source>
</reference>
<feature type="transmembrane region" description="Helical" evidence="9">
    <location>
        <begin position="145"/>
        <end position="166"/>
    </location>
</feature>
<dbReference type="EMBL" id="BAAARB010000002">
    <property type="protein sequence ID" value="GAA2368141.1"/>
    <property type="molecule type" value="Genomic_DNA"/>
</dbReference>
<feature type="transmembrane region" description="Helical" evidence="9">
    <location>
        <begin position="267"/>
        <end position="285"/>
    </location>
</feature>
<name>A0ABN3H364_9ACTN</name>
<evidence type="ECO:0000256" key="2">
    <source>
        <dbReference type="ARBA" id="ARBA00005551"/>
    </source>
</evidence>
<feature type="transmembrane region" description="Helical" evidence="9">
    <location>
        <begin position="6"/>
        <end position="22"/>
    </location>
</feature>
<feature type="transmembrane region" description="Helical" evidence="9">
    <location>
        <begin position="29"/>
        <end position="51"/>
    </location>
</feature>
<keyword evidence="12" id="KW-1185">Reference proteome</keyword>
<dbReference type="InterPro" id="IPR006153">
    <property type="entry name" value="Cation/H_exchanger_TM"/>
</dbReference>
<evidence type="ECO:0000259" key="10">
    <source>
        <dbReference type="Pfam" id="PF00999"/>
    </source>
</evidence>
<evidence type="ECO:0000313" key="11">
    <source>
        <dbReference type="EMBL" id="GAA2368141.1"/>
    </source>
</evidence>
<comment type="caution">
    <text evidence="11">The sequence shown here is derived from an EMBL/GenBank/DDBJ whole genome shotgun (WGS) entry which is preliminary data.</text>
</comment>
<keyword evidence="5 9" id="KW-0812">Transmembrane</keyword>
<evidence type="ECO:0000256" key="9">
    <source>
        <dbReference type="SAM" id="Phobius"/>
    </source>
</evidence>
<dbReference type="InterPro" id="IPR038770">
    <property type="entry name" value="Na+/solute_symporter_sf"/>
</dbReference>
<gene>
    <name evidence="11" type="ORF">GCM10009855_04280</name>
</gene>
<dbReference type="Pfam" id="PF00999">
    <property type="entry name" value="Na_H_Exchanger"/>
    <property type="match status" value="1"/>
</dbReference>
<feature type="transmembrane region" description="Helical" evidence="9">
    <location>
        <begin position="214"/>
        <end position="231"/>
    </location>
</feature>
<evidence type="ECO:0000256" key="8">
    <source>
        <dbReference type="ARBA" id="ARBA00023136"/>
    </source>
</evidence>
<feature type="transmembrane region" description="Helical" evidence="9">
    <location>
        <begin position="114"/>
        <end position="133"/>
    </location>
</feature>
<evidence type="ECO:0000256" key="4">
    <source>
        <dbReference type="ARBA" id="ARBA00022449"/>
    </source>
</evidence>
<keyword evidence="7" id="KW-0406">Ion transport</keyword>
<sequence>MSPTATTVLVVPLLVFAAPLLARSVSRWAAIPVVVFELGLGIVAGPALLGWVGESELFGRLSDFGVNLLFFIAGTEITRSAVRGRTARRAWLGWLISIAVGIAAGFAVSPGLGAVIIGISLASTALGTLLPILRDSGDLATPFGVAVGAIGAAGEFGPIIAISLFLGGRSFGTASVVLLVFGVIAAAAVIRARRTSHRRLHAFVESTLHTSAQFAVRTVLAILAVMIFLTVQLGIDMLLGAFTAGIVWKLLIRDADEQTQRSVEAKIDAVAFGFLVPIFFVYTGVKFDLQSLLDHPLAFAWIPVVLVALLLVRGLPSMLAAPEGAGRRERIATGLYGATGLPIIAVATDIGVRQDVLTGTQAAVLVGAGVLSVLLFPLAASALRPGSVERSPAAPVVEE</sequence>
<protein>
    <submittedName>
        <fullName evidence="11">Cation:proton antiporter</fullName>
    </submittedName>
</protein>
<evidence type="ECO:0000256" key="1">
    <source>
        <dbReference type="ARBA" id="ARBA00004141"/>
    </source>
</evidence>
<comment type="similarity">
    <text evidence="2">Belongs to the monovalent cation:proton antiporter 2 (CPA2) transporter (TC 2.A.37) family.</text>
</comment>